<reference evidence="2 3" key="1">
    <citation type="submission" date="2013-12" db="EMBL/GenBank/DDBJ databases">
        <title>Genome and proteome characterization of Caldibacillus debilis GB1 derived from a cellulolytic aero-tolerant co-culture.</title>
        <authorList>
            <person name="Wushke S.T."/>
            <person name="Zhang X."/>
            <person name="Fristensky B."/>
            <person name="Wilkins J.A."/>
            <person name="Levin D.B."/>
            <person name="Sparling R."/>
        </authorList>
    </citation>
    <scope>NUCLEOTIDE SEQUENCE [LARGE SCALE GENOMIC DNA]</scope>
    <source>
        <strain evidence="2 3">GB1</strain>
    </source>
</reference>
<organism evidence="2 3">
    <name type="scientific">Caldibacillus debilis GB1</name>
    <dbReference type="NCBI Taxonomy" id="1339248"/>
    <lineage>
        <taxon>Bacteria</taxon>
        <taxon>Bacillati</taxon>
        <taxon>Bacillota</taxon>
        <taxon>Bacilli</taxon>
        <taxon>Bacillales</taxon>
        <taxon>Bacillaceae</taxon>
        <taxon>Caldibacillus</taxon>
    </lineage>
</organism>
<dbReference type="AlphaFoldDB" id="A0A420VJ17"/>
<comment type="caution">
    <text evidence="2">The sequence shown here is derived from an EMBL/GenBank/DDBJ whole genome shotgun (WGS) entry which is preliminary data.</text>
</comment>
<gene>
    <name evidence="2" type="ORF">Cdeb_02719</name>
</gene>
<feature type="region of interest" description="Disordered" evidence="1">
    <location>
        <begin position="73"/>
        <end position="95"/>
    </location>
</feature>
<keyword evidence="3" id="KW-1185">Reference proteome</keyword>
<sequence>MPAPQKNAAEKTPGFRWGTECRGFVFPVFVPFGRHSHAAEVRGAAESGTKGRAIFQSDRLAFFHGGPDYGFRMKSPDGYRPDGRPTRESSRILSPACRKAGRRAFRKAFAALG</sequence>
<evidence type="ECO:0000256" key="1">
    <source>
        <dbReference type="SAM" id="MobiDB-lite"/>
    </source>
</evidence>
<evidence type="ECO:0000313" key="3">
    <source>
        <dbReference type="Proteomes" id="UP000286235"/>
    </source>
</evidence>
<name>A0A420VJ17_9BACI</name>
<protein>
    <submittedName>
        <fullName evidence="2">Uncharacterized protein</fullName>
    </submittedName>
</protein>
<evidence type="ECO:0000313" key="2">
    <source>
        <dbReference type="EMBL" id="RKO63649.1"/>
    </source>
</evidence>
<dbReference type="EMBL" id="AZRV01000005">
    <property type="protein sequence ID" value="RKO63649.1"/>
    <property type="molecule type" value="Genomic_DNA"/>
</dbReference>
<feature type="compositionally biased region" description="Basic and acidic residues" evidence="1">
    <location>
        <begin position="74"/>
        <end position="90"/>
    </location>
</feature>
<dbReference type="Proteomes" id="UP000286235">
    <property type="component" value="Unassembled WGS sequence"/>
</dbReference>
<proteinExistence type="predicted"/>
<accession>A0A420VJ17</accession>